<dbReference type="Proteomes" id="UP000219559">
    <property type="component" value="Unassembled WGS sequence"/>
</dbReference>
<protein>
    <recommendedName>
        <fullName evidence="1">PhoD-like phosphatase metallophosphatase domain-containing protein</fullName>
    </recommendedName>
</protein>
<sequence>MKDVYLKGINILIMKKTGVLAVLLLGLGLWACKSETDEKGPYFGNGFKNGWVDQHSAVIWTRLTAMPEMNADGPEFIPISKKEAQQLAKTGDSTQIWSAQVPQGAILDSMQGACPGMLGEVKLTYRPKNGGATKTTDWARVDPEKDFTFQWQLTDLQSNTIYEIEILAKAIGAKQVFSKVKGQFKTAPDENETQESIAFSVVSCHDYNRKDLQGGHKIYQAMEADSIDFYIHTGDIEYYDKPNPYAMTESMMHYKWNRLFALPIQRDFYASHTTYFMKDDHDTLKDDAFPGNTYGTVDFERGLDIFDKVQFPSAEKTYKKLRWGKDLELWILEGRNYRSKNTDPDGAAKTILGAEQKEWLFRTLSASDARYKIVVSPSPILGPDRGKGKYDNLSNSSYAHEGDEVRAFLNQFDDVFIVTGDRHWQFVTQIPNTNLWEFGTGSGADIHAGGWDPEDVRPQHRFLRVKGGYLLVRVIETTAGPELRFELKDVDGKLKHQEVFLR</sequence>
<dbReference type="EMBL" id="NBWU01000003">
    <property type="protein sequence ID" value="PCE64347.1"/>
    <property type="molecule type" value="Genomic_DNA"/>
</dbReference>
<dbReference type="PANTHER" id="PTHR43606">
    <property type="entry name" value="PHOSPHATASE, PUTATIVE (AFU_ORTHOLOGUE AFUA_6G08710)-RELATED"/>
    <property type="match status" value="1"/>
</dbReference>
<evidence type="ECO:0000259" key="1">
    <source>
        <dbReference type="Pfam" id="PF09423"/>
    </source>
</evidence>
<evidence type="ECO:0000313" key="3">
    <source>
        <dbReference type="Proteomes" id="UP000219559"/>
    </source>
</evidence>
<dbReference type="InterPro" id="IPR018946">
    <property type="entry name" value="PhoD-like_MPP"/>
</dbReference>
<dbReference type="InterPro" id="IPR029052">
    <property type="entry name" value="Metallo-depent_PP-like"/>
</dbReference>
<dbReference type="AlphaFoldDB" id="A0A2A4G6S4"/>
<dbReference type="SUPFAM" id="SSF56300">
    <property type="entry name" value="Metallo-dependent phosphatases"/>
    <property type="match status" value="1"/>
</dbReference>
<dbReference type="InterPro" id="IPR052900">
    <property type="entry name" value="Phospholipid_Metab_Enz"/>
</dbReference>
<name>A0A2A4G6S4_9FLAO</name>
<dbReference type="Pfam" id="PF09423">
    <property type="entry name" value="PhoD"/>
    <property type="match status" value="1"/>
</dbReference>
<dbReference type="InterPro" id="IPR038607">
    <property type="entry name" value="PhoD-like_sf"/>
</dbReference>
<keyword evidence="3" id="KW-1185">Reference proteome</keyword>
<evidence type="ECO:0000313" key="2">
    <source>
        <dbReference type="EMBL" id="PCE64347.1"/>
    </source>
</evidence>
<gene>
    <name evidence="2" type="ORF">B7P33_08600</name>
</gene>
<reference evidence="2 3" key="1">
    <citation type="submission" date="2017-04" db="EMBL/GenBank/DDBJ databases">
        <title>A new member of the family Flavobacteriaceae isolated from ascidians.</title>
        <authorList>
            <person name="Chen L."/>
        </authorList>
    </citation>
    <scope>NUCLEOTIDE SEQUENCE [LARGE SCALE GENOMIC DNA]</scope>
    <source>
        <strain evidence="2 3">HQA918</strain>
    </source>
</reference>
<accession>A0A2A4G6S4</accession>
<comment type="caution">
    <text evidence="2">The sequence shown here is derived from an EMBL/GenBank/DDBJ whole genome shotgun (WGS) entry which is preliminary data.</text>
</comment>
<proteinExistence type="predicted"/>
<feature type="domain" description="PhoD-like phosphatase metallophosphatase" evidence="1">
    <location>
        <begin position="313"/>
        <end position="450"/>
    </location>
</feature>
<dbReference type="Gene3D" id="3.60.21.70">
    <property type="entry name" value="PhoD-like phosphatase"/>
    <property type="match status" value="1"/>
</dbReference>
<dbReference type="PANTHER" id="PTHR43606:SF1">
    <property type="entry name" value="PHOD-LIKE PHOSPHATASE METALLOPHOSPHATASE DOMAIN-CONTAINING PROTEIN"/>
    <property type="match status" value="1"/>
</dbReference>
<organism evidence="2 3">
    <name type="scientific">Sediminicola luteus</name>
    <dbReference type="NCBI Taxonomy" id="319238"/>
    <lineage>
        <taxon>Bacteria</taxon>
        <taxon>Pseudomonadati</taxon>
        <taxon>Bacteroidota</taxon>
        <taxon>Flavobacteriia</taxon>
        <taxon>Flavobacteriales</taxon>
        <taxon>Flavobacteriaceae</taxon>
        <taxon>Sediminicola</taxon>
    </lineage>
</organism>